<evidence type="ECO:0000313" key="2">
    <source>
        <dbReference type="EMBL" id="OQD87924.1"/>
    </source>
</evidence>
<reference evidence="3" key="1">
    <citation type="journal article" date="2017" name="Nat. Microbiol.">
        <title>Global analysis of biosynthetic gene clusters reveals vast potential of secondary metabolite production in Penicillium species.</title>
        <authorList>
            <person name="Nielsen J.C."/>
            <person name="Grijseels S."/>
            <person name="Prigent S."/>
            <person name="Ji B."/>
            <person name="Dainat J."/>
            <person name="Nielsen K.F."/>
            <person name="Frisvad J.C."/>
            <person name="Workman M."/>
            <person name="Nielsen J."/>
        </authorList>
    </citation>
    <scope>NUCLEOTIDE SEQUENCE [LARGE SCALE GENOMIC DNA]</scope>
    <source>
        <strain evidence="3">IBT 29525</strain>
    </source>
</reference>
<comment type="caution">
    <text evidence="2">The sequence shown here is derived from an EMBL/GenBank/DDBJ whole genome shotgun (WGS) entry which is preliminary data.</text>
</comment>
<evidence type="ECO:0000256" key="1">
    <source>
        <dbReference type="SAM" id="Phobius"/>
    </source>
</evidence>
<keyword evidence="3" id="KW-1185">Reference proteome</keyword>
<dbReference type="PANTHER" id="PTHR35043:SF7">
    <property type="entry name" value="TRANSCRIPTION FACTOR DOMAIN-CONTAINING PROTEIN"/>
    <property type="match status" value="1"/>
</dbReference>
<dbReference type="STRING" id="60172.A0A1V6QFD6"/>
<dbReference type="AlphaFoldDB" id="A0A1V6QFD6"/>
<keyword evidence="1" id="KW-0472">Membrane</keyword>
<keyword evidence="1" id="KW-1133">Transmembrane helix</keyword>
<evidence type="ECO:0000313" key="3">
    <source>
        <dbReference type="Proteomes" id="UP000191612"/>
    </source>
</evidence>
<dbReference type="EMBL" id="MDYO01000075">
    <property type="protein sequence ID" value="OQD87924.1"/>
    <property type="molecule type" value="Genomic_DNA"/>
</dbReference>
<feature type="transmembrane region" description="Helical" evidence="1">
    <location>
        <begin position="261"/>
        <end position="282"/>
    </location>
</feature>
<feature type="transmembrane region" description="Helical" evidence="1">
    <location>
        <begin position="150"/>
        <end position="168"/>
    </location>
</feature>
<organism evidence="2 3">
    <name type="scientific">Penicillium solitum</name>
    <dbReference type="NCBI Taxonomy" id="60172"/>
    <lineage>
        <taxon>Eukaryota</taxon>
        <taxon>Fungi</taxon>
        <taxon>Dikarya</taxon>
        <taxon>Ascomycota</taxon>
        <taxon>Pezizomycotina</taxon>
        <taxon>Eurotiomycetes</taxon>
        <taxon>Eurotiomycetidae</taxon>
        <taxon>Eurotiales</taxon>
        <taxon>Aspergillaceae</taxon>
        <taxon>Penicillium</taxon>
    </lineage>
</organism>
<dbReference type="Proteomes" id="UP000191612">
    <property type="component" value="Unassembled WGS sequence"/>
</dbReference>
<sequence length="500" mass="56803">MPIRDPSKAYVGFSHTPVPLKLSLRGTSNPVPKKNDPLYLLSNSTQTCNMTFDNIFFLANSNYPKNYPRWSNWQVTNGEPEIRCRKSWVGVAVAKDQVLLEEITVEGFDLRKSAVIAGTATNNRAHKQNLAYTSSYTYEDDIKDKGKQDYFAKVLAILQICWLIFSLITRKIRGLPFSQFETLTLGLAVCGIAVYITYWYKPQGVGMPIKVAKREGSKMPHFDRTYDNFWDVLSNSRGKKGSEPVDRIKNDNIPLAKSDKWHATIIMLAVLSAIFGCIHIIAWSFEFPSDVEKLLWRIATIMSIVVPGLCLITVLLAQFTAQDGDPREFMRNCLDVLREFSWFYHDTVATSEAMIALESIYNNPSLEGDDARRLYKDIFSTGTESSLSPEMLKFIQKEKGTTFEKSNSIELPEKFPSRFSLLVELMNEEGPKSLIDSAKTNVFPRRAWVPRWANLTILYATNLIYIVSRLMIMALALASLRSMPEGVYITTWTKNLPAIQ</sequence>
<feature type="transmembrane region" description="Helical" evidence="1">
    <location>
        <begin position="180"/>
        <end position="200"/>
    </location>
</feature>
<dbReference type="PANTHER" id="PTHR35043">
    <property type="entry name" value="TRANSCRIPTION FACTOR DOMAIN-CONTAINING PROTEIN"/>
    <property type="match status" value="1"/>
</dbReference>
<accession>A0A1V6QFD6</accession>
<keyword evidence="1" id="KW-0812">Transmembrane</keyword>
<gene>
    <name evidence="2" type="ORF">PENSOL_c075G00390</name>
</gene>
<feature type="transmembrane region" description="Helical" evidence="1">
    <location>
        <begin position="294"/>
        <end position="317"/>
    </location>
</feature>
<feature type="transmembrane region" description="Helical" evidence="1">
    <location>
        <begin position="455"/>
        <end position="478"/>
    </location>
</feature>
<proteinExistence type="predicted"/>
<name>A0A1V6QFD6_9EURO</name>
<protein>
    <submittedName>
        <fullName evidence="2">Uncharacterized protein</fullName>
    </submittedName>
</protein>